<dbReference type="SUPFAM" id="SSF81296">
    <property type="entry name" value="E set domains"/>
    <property type="match status" value="1"/>
</dbReference>
<keyword evidence="2" id="KW-0805">Transcription regulation</keyword>
<dbReference type="PANTHER" id="PTHR24169:SF4">
    <property type="entry name" value="PROTO-ONCOGENE C-REL"/>
    <property type="match status" value="1"/>
</dbReference>
<dbReference type="EMBL" id="CH473996">
    <property type="protein sequence ID" value="EDL97996.1"/>
    <property type="molecule type" value="Genomic_DNA"/>
</dbReference>
<evidence type="ECO:0000259" key="5">
    <source>
        <dbReference type="PROSITE" id="PS50254"/>
    </source>
</evidence>
<keyword evidence="1" id="KW-0597">Phosphoprotein</keyword>
<gene>
    <name evidence="6" type="primary">Rel_predicted</name>
    <name evidence="6" type="ORF">rCG_23233</name>
</gene>
<keyword evidence="3" id="KW-0804">Transcription</keyword>
<evidence type="ECO:0000256" key="2">
    <source>
        <dbReference type="ARBA" id="ARBA00023015"/>
    </source>
</evidence>
<evidence type="ECO:0000256" key="1">
    <source>
        <dbReference type="ARBA" id="ARBA00022553"/>
    </source>
</evidence>
<proteinExistence type="predicted"/>
<dbReference type="CDD" id="cd01177">
    <property type="entry name" value="IPT_NFkappaB"/>
    <property type="match status" value="1"/>
</dbReference>
<dbReference type="FunFam" id="2.60.40.10:FF:000046">
    <property type="entry name" value="Nuclear factor NF-kappa-B p105 subunit"/>
    <property type="match status" value="1"/>
</dbReference>
<dbReference type="Gene3D" id="2.60.40.340">
    <property type="entry name" value="Rel homology domain (RHD), DNA-binding domain"/>
    <property type="match status" value="1"/>
</dbReference>
<organism evidence="6 7">
    <name type="scientific">Rattus norvegicus</name>
    <name type="common">Rat</name>
    <dbReference type="NCBI Taxonomy" id="10116"/>
    <lineage>
        <taxon>Eukaryota</taxon>
        <taxon>Metazoa</taxon>
        <taxon>Chordata</taxon>
        <taxon>Craniata</taxon>
        <taxon>Vertebrata</taxon>
        <taxon>Euteleostomi</taxon>
        <taxon>Mammalia</taxon>
        <taxon>Eutheria</taxon>
        <taxon>Euarchontoglires</taxon>
        <taxon>Glires</taxon>
        <taxon>Rodentia</taxon>
        <taxon>Myomorpha</taxon>
        <taxon>Muroidea</taxon>
        <taxon>Muridae</taxon>
        <taxon>Murinae</taxon>
        <taxon>Rattus</taxon>
    </lineage>
</organism>
<dbReference type="SMART" id="SM00429">
    <property type="entry name" value="IPT"/>
    <property type="match status" value="1"/>
</dbReference>
<dbReference type="Pfam" id="PF00554">
    <property type="entry name" value="RHD_DNA_bind"/>
    <property type="match status" value="1"/>
</dbReference>
<dbReference type="GO" id="GO:0051239">
    <property type="term" value="P:regulation of multicellular organismal process"/>
    <property type="evidence" value="ECO:0007669"/>
    <property type="project" value="UniProtKB-ARBA"/>
</dbReference>
<dbReference type="AlphaFoldDB" id="A6JQ79"/>
<dbReference type="Pfam" id="PF16179">
    <property type="entry name" value="RHD_dimer"/>
    <property type="match status" value="1"/>
</dbReference>
<protein>
    <submittedName>
        <fullName evidence="6">Reticuloendotheliosis oncogene (Predicted)</fullName>
    </submittedName>
</protein>
<feature type="region of interest" description="Disordered" evidence="4">
    <location>
        <begin position="1"/>
        <end position="25"/>
    </location>
</feature>
<dbReference type="PROSITE" id="PS01204">
    <property type="entry name" value="REL_1"/>
    <property type="match status" value="1"/>
</dbReference>
<evidence type="ECO:0000256" key="4">
    <source>
        <dbReference type="SAM" id="MobiDB-lite"/>
    </source>
</evidence>
<name>A6JQ79_RAT</name>
<dbReference type="InterPro" id="IPR013783">
    <property type="entry name" value="Ig-like_fold"/>
</dbReference>
<dbReference type="PROSITE" id="PS50254">
    <property type="entry name" value="REL_2"/>
    <property type="match status" value="1"/>
</dbReference>
<dbReference type="InterPro" id="IPR002909">
    <property type="entry name" value="IPT_dom"/>
</dbReference>
<evidence type="ECO:0000256" key="3">
    <source>
        <dbReference type="ARBA" id="ARBA00023163"/>
    </source>
</evidence>
<dbReference type="InterPro" id="IPR033926">
    <property type="entry name" value="IPT_NFkappaB"/>
</dbReference>
<dbReference type="GO" id="GO:0005737">
    <property type="term" value="C:cytoplasm"/>
    <property type="evidence" value="ECO:0007669"/>
    <property type="project" value="InterPro"/>
</dbReference>
<dbReference type="InterPro" id="IPR000451">
    <property type="entry name" value="NFkB/Dor"/>
</dbReference>
<dbReference type="GO" id="GO:0003700">
    <property type="term" value="F:DNA-binding transcription factor activity"/>
    <property type="evidence" value="ECO:0007669"/>
    <property type="project" value="InterPro"/>
</dbReference>
<dbReference type="InterPro" id="IPR037059">
    <property type="entry name" value="RHD_DNA_bind_dom_sf"/>
</dbReference>
<dbReference type="InterPro" id="IPR008967">
    <property type="entry name" value="p53-like_TF_DNA-bd_sf"/>
</dbReference>
<dbReference type="SUPFAM" id="SSF49417">
    <property type="entry name" value="p53-like transcription factors"/>
    <property type="match status" value="1"/>
</dbReference>
<dbReference type="PRINTS" id="PR00057">
    <property type="entry name" value="NFKBTNSCPFCT"/>
</dbReference>
<dbReference type="FunFam" id="2.60.40.340:FF:000003">
    <property type="entry name" value="NFkB p65 transcription factor"/>
    <property type="match status" value="1"/>
</dbReference>
<dbReference type="Gene3D" id="2.60.40.10">
    <property type="entry name" value="Immunoglobulins"/>
    <property type="match status" value="1"/>
</dbReference>
<feature type="domain" description="RHD" evidence="5">
    <location>
        <begin position="1"/>
        <end position="162"/>
    </location>
</feature>
<dbReference type="InterPro" id="IPR030492">
    <property type="entry name" value="RHD_CS"/>
</dbReference>
<dbReference type="InterPro" id="IPR032397">
    <property type="entry name" value="RHD_dimer"/>
</dbReference>
<dbReference type="GO" id="GO:0003677">
    <property type="term" value="F:DNA binding"/>
    <property type="evidence" value="ECO:0007669"/>
    <property type="project" value="InterPro"/>
</dbReference>
<evidence type="ECO:0000313" key="6">
    <source>
        <dbReference type="EMBL" id="EDL97996.1"/>
    </source>
</evidence>
<dbReference type="Proteomes" id="UP000234681">
    <property type="component" value="Chromosome 14"/>
</dbReference>
<evidence type="ECO:0000313" key="7">
    <source>
        <dbReference type="Proteomes" id="UP000234681"/>
    </source>
</evidence>
<reference evidence="7" key="1">
    <citation type="submission" date="2005-09" db="EMBL/GenBank/DDBJ databases">
        <authorList>
            <person name="Mural R.J."/>
            <person name="Li P.W."/>
            <person name="Adams M.D."/>
            <person name="Amanatides P.G."/>
            <person name="Baden-Tillson H."/>
            <person name="Barnstead M."/>
            <person name="Chin S.H."/>
            <person name="Dew I."/>
            <person name="Evans C.A."/>
            <person name="Ferriera S."/>
            <person name="Flanigan M."/>
            <person name="Fosler C."/>
            <person name="Glodek A."/>
            <person name="Gu Z."/>
            <person name="Holt R.A."/>
            <person name="Jennings D."/>
            <person name="Kraft C.L."/>
            <person name="Lu F."/>
            <person name="Nguyen T."/>
            <person name="Nusskern D.R."/>
            <person name="Pfannkoch C.M."/>
            <person name="Sitter C."/>
            <person name="Sutton G.G."/>
            <person name="Venter J.C."/>
            <person name="Wang Z."/>
            <person name="Woodage T."/>
            <person name="Zheng X.H."/>
            <person name="Zhong F."/>
        </authorList>
    </citation>
    <scope>NUCLEOTIDE SEQUENCE [LARGE SCALE GENOMIC DNA]</scope>
    <source>
        <strain>BN</strain>
        <strain evidence="7">Sprague-Dawley</strain>
    </source>
</reference>
<dbReference type="PANTHER" id="PTHR24169">
    <property type="entry name" value="NUCLEAR FACTOR NF-KAPPA-B PROTEIN"/>
    <property type="match status" value="1"/>
</dbReference>
<accession>A6JQ79</accession>
<dbReference type="InterPro" id="IPR011539">
    <property type="entry name" value="RHD_DNA_bind_dom"/>
</dbReference>
<sequence length="367" mass="42284">MRFRYKCEGRSAGSIPGERSTDNNRTYPSIQIMNYYGKGKVRITLVTKNDPYKPHPHDLVGKDCRDGYYEAEFGPERRPLFFQNLGIRCVKKKEVKEAIILRISAGINPFNVPEQQLLDIEDCDLNVVRLCFQVFLPDEHGNFTTALPPIVSNPIYDNRAPNTAELRICRVNKNCGSVRGGDEIFLLCDKVQKDDIEVRFVLNDWEAKGIFSQADVHRQVAIVFRTPPYCRAIVEPVTVKMQLRRPSDQEVSESMDFRYLPDEKDAYGNKSKKQKTTLIFQKLLQDCVTSLRKQELSLWSQLEKQDSSKKNPTCFLMVQFYRKRPGLQEFQGKLNPTILLPGPSQMHCHITRQPCPPWSISLQAGHR</sequence>
<dbReference type="InterPro" id="IPR014756">
    <property type="entry name" value="Ig_E-set"/>
</dbReference>